<sequence>MDSLHPSLSQALPLRDYDAEQALQAPFRAAALGIATFYKKASENGRKAYSLGYSSALQDLLAHLQTALDQLDSQHSQESMACTIQRIVDYIQRRQEALRAESQEPNEEDAVQPSSACQHTHRQSTTPPSHNTLSHTDHHPHPAPAAAHSHQPTSSSNVPRSLETASSSHLTRRRTSPRRMTPVTFQPTTPASSSGATFGVGRAPSSPSSASGPSSWAPFNLNFSSFAAVPLPQHHPPSNNGTTTMTTASSGRRHRGALTEGRKGKVKERSAGGPDRVTASSTQDSSTAHGGGYAHYGPSSSSSSADSPRPLALLGTKRRYPTDSSLAPDLHLPAAAAAAAAAAAPLPLPPQPLRITRRSSNLPKPISAGPTTTNASPATPPALDPHFSLHHHHHHHHHDQDDVLMVLQGPGPGNDDGIERASKRFLACKNRY</sequence>
<feature type="compositionally biased region" description="Polar residues" evidence="1">
    <location>
        <begin position="236"/>
        <end position="250"/>
    </location>
</feature>
<feature type="region of interest" description="Disordered" evidence="1">
    <location>
        <begin position="347"/>
        <end position="399"/>
    </location>
</feature>
<dbReference type="PANTHER" id="PTHR38645:SF1">
    <property type="entry name" value="YALI0F12243P"/>
    <property type="match status" value="1"/>
</dbReference>
<feature type="compositionally biased region" description="Polar residues" evidence="1">
    <location>
        <begin position="278"/>
        <end position="288"/>
    </location>
</feature>
<feature type="compositionally biased region" description="Basic and acidic residues" evidence="1">
    <location>
        <begin position="260"/>
        <end position="270"/>
    </location>
</feature>
<reference evidence="2 3" key="1">
    <citation type="submission" date="2017-11" db="EMBL/GenBank/DDBJ databases">
        <title>De novo assembly and phasing of dikaryotic genomes from two isolates of Puccinia coronata f. sp. avenae, the causal agent of oat crown rust.</title>
        <authorList>
            <person name="Miller M.E."/>
            <person name="Zhang Y."/>
            <person name="Omidvar V."/>
            <person name="Sperschneider J."/>
            <person name="Schwessinger B."/>
            <person name="Raley C."/>
            <person name="Palmer J.M."/>
            <person name="Garnica D."/>
            <person name="Upadhyaya N."/>
            <person name="Rathjen J."/>
            <person name="Taylor J.M."/>
            <person name="Park R.F."/>
            <person name="Dodds P.N."/>
            <person name="Hirsch C.D."/>
            <person name="Kianian S.F."/>
            <person name="Figueroa M."/>
        </authorList>
    </citation>
    <scope>NUCLEOTIDE SEQUENCE [LARGE SCALE GENOMIC DNA]</scope>
    <source>
        <strain evidence="2">12NC29</strain>
    </source>
</reference>
<evidence type="ECO:0000313" key="2">
    <source>
        <dbReference type="EMBL" id="PLW55445.1"/>
    </source>
</evidence>
<comment type="caution">
    <text evidence="2">The sequence shown here is derived from an EMBL/GenBank/DDBJ whole genome shotgun (WGS) entry which is preliminary data.</text>
</comment>
<dbReference type="PANTHER" id="PTHR38645">
    <property type="entry name" value="CHROMOSOME 9, WHOLE GENOME SHOTGUN SEQUENCE"/>
    <property type="match status" value="1"/>
</dbReference>
<keyword evidence="3" id="KW-1185">Reference proteome</keyword>
<evidence type="ECO:0000256" key="1">
    <source>
        <dbReference type="SAM" id="MobiDB-lite"/>
    </source>
</evidence>
<feature type="compositionally biased region" description="Low complexity" evidence="1">
    <location>
        <begin position="295"/>
        <end position="308"/>
    </location>
</feature>
<dbReference type="OrthoDB" id="21418at2759"/>
<accession>A0A2N5VZP1</accession>
<dbReference type="EMBL" id="PGCJ01000032">
    <property type="protein sequence ID" value="PLW55445.1"/>
    <property type="molecule type" value="Genomic_DNA"/>
</dbReference>
<feature type="compositionally biased region" description="Basic residues" evidence="1">
    <location>
        <begin position="388"/>
        <end position="397"/>
    </location>
</feature>
<feature type="compositionally biased region" description="Polar residues" evidence="1">
    <location>
        <begin position="112"/>
        <end position="133"/>
    </location>
</feature>
<dbReference type="AlphaFoldDB" id="A0A2N5VZP1"/>
<evidence type="ECO:0000313" key="3">
    <source>
        <dbReference type="Proteomes" id="UP000235388"/>
    </source>
</evidence>
<feature type="compositionally biased region" description="Low complexity" evidence="1">
    <location>
        <begin position="368"/>
        <end position="377"/>
    </location>
</feature>
<feature type="region of interest" description="Disordered" evidence="1">
    <location>
        <begin position="98"/>
        <end position="214"/>
    </location>
</feature>
<protein>
    <submittedName>
        <fullName evidence="2">Uncharacterized protein</fullName>
    </submittedName>
</protein>
<name>A0A2N5VZP1_9BASI</name>
<feature type="region of interest" description="Disordered" evidence="1">
    <location>
        <begin position="230"/>
        <end position="311"/>
    </location>
</feature>
<feature type="compositionally biased region" description="Low complexity" evidence="1">
    <location>
        <begin position="144"/>
        <end position="156"/>
    </location>
</feature>
<organism evidence="2 3">
    <name type="scientific">Puccinia coronata f. sp. avenae</name>
    <dbReference type="NCBI Taxonomy" id="200324"/>
    <lineage>
        <taxon>Eukaryota</taxon>
        <taxon>Fungi</taxon>
        <taxon>Dikarya</taxon>
        <taxon>Basidiomycota</taxon>
        <taxon>Pucciniomycotina</taxon>
        <taxon>Pucciniomycetes</taxon>
        <taxon>Pucciniales</taxon>
        <taxon>Pucciniaceae</taxon>
        <taxon>Puccinia</taxon>
    </lineage>
</organism>
<dbReference type="Proteomes" id="UP000235388">
    <property type="component" value="Unassembled WGS sequence"/>
</dbReference>
<feature type="compositionally biased region" description="Polar residues" evidence="1">
    <location>
        <begin position="183"/>
        <end position="196"/>
    </location>
</feature>
<feature type="compositionally biased region" description="Low complexity" evidence="1">
    <location>
        <begin position="203"/>
        <end position="214"/>
    </location>
</feature>
<gene>
    <name evidence="2" type="ORF">PCANC_07033</name>
</gene>
<proteinExistence type="predicted"/>